<proteinExistence type="predicted"/>
<dbReference type="InterPro" id="IPR058678">
    <property type="entry name" value="ARM_PUB"/>
</dbReference>
<keyword evidence="4 5" id="KW-0833">Ubl conjugation pathway</keyword>
<dbReference type="KEGG" id="qsa:O6P43_005232"/>
<dbReference type="InterPro" id="IPR013083">
    <property type="entry name" value="Znf_RING/FYVE/PHD"/>
</dbReference>
<dbReference type="CDD" id="cd16664">
    <property type="entry name" value="RING-Ubox_PUB"/>
    <property type="match status" value="1"/>
</dbReference>
<keyword evidence="3 5" id="KW-0808">Transferase</keyword>
<gene>
    <name evidence="7" type="ORF">O6P43_005232</name>
</gene>
<comment type="caution">
    <text evidence="7">The sequence shown here is derived from an EMBL/GenBank/DDBJ whole genome shotgun (WGS) entry which is preliminary data.</text>
</comment>
<keyword evidence="8" id="KW-1185">Reference proteome</keyword>
<protein>
    <recommendedName>
        <fullName evidence="5 6">U-box domain-containing protein</fullName>
        <ecNumber evidence="5">2.3.2.27</ecNumber>
    </recommendedName>
    <alternativeName>
        <fullName evidence="5">RING-type E3 ubiquitin transferase PUB</fullName>
    </alternativeName>
</protein>
<dbReference type="InterPro" id="IPR016024">
    <property type="entry name" value="ARM-type_fold"/>
</dbReference>
<dbReference type="PANTHER" id="PTHR22849">
    <property type="entry name" value="WDSAM1 PROTEIN"/>
    <property type="match status" value="1"/>
</dbReference>
<evidence type="ECO:0000256" key="4">
    <source>
        <dbReference type="ARBA" id="ARBA00022786"/>
    </source>
</evidence>
<dbReference type="SUPFAM" id="SSF57850">
    <property type="entry name" value="RING/U-box"/>
    <property type="match status" value="1"/>
</dbReference>
<dbReference type="AlphaFoldDB" id="A0AAD7Q5R2"/>
<evidence type="ECO:0000256" key="2">
    <source>
        <dbReference type="ARBA" id="ARBA00004906"/>
    </source>
</evidence>
<dbReference type="Gene3D" id="1.25.10.10">
    <property type="entry name" value="Leucine-rich Repeat Variant"/>
    <property type="match status" value="1"/>
</dbReference>
<dbReference type="SMART" id="SM00504">
    <property type="entry name" value="Ubox"/>
    <property type="match status" value="1"/>
</dbReference>
<dbReference type="GO" id="GO:0016567">
    <property type="term" value="P:protein ubiquitination"/>
    <property type="evidence" value="ECO:0007669"/>
    <property type="project" value="UniProtKB-UniRule"/>
</dbReference>
<evidence type="ECO:0000313" key="7">
    <source>
        <dbReference type="EMBL" id="KAJ7975287.1"/>
    </source>
</evidence>
<dbReference type="GO" id="GO:0061630">
    <property type="term" value="F:ubiquitin protein ligase activity"/>
    <property type="evidence" value="ECO:0007669"/>
    <property type="project" value="UniProtKB-UniRule"/>
</dbReference>
<feature type="domain" description="U-box" evidence="6">
    <location>
        <begin position="23"/>
        <end position="97"/>
    </location>
</feature>
<evidence type="ECO:0000313" key="8">
    <source>
        <dbReference type="Proteomes" id="UP001163823"/>
    </source>
</evidence>
<accession>A0AAD7Q5R2</accession>
<dbReference type="FunFam" id="3.30.40.10:FF:000442">
    <property type="entry name" value="RING-type E3 ubiquitin transferase"/>
    <property type="match status" value="1"/>
</dbReference>
<evidence type="ECO:0000259" key="6">
    <source>
        <dbReference type="PROSITE" id="PS51698"/>
    </source>
</evidence>
<dbReference type="EMBL" id="JARAOO010000003">
    <property type="protein sequence ID" value="KAJ7975287.1"/>
    <property type="molecule type" value="Genomic_DNA"/>
</dbReference>
<name>A0AAD7Q5R2_QUISA</name>
<dbReference type="Pfam" id="PF25598">
    <property type="entry name" value="ARM_PUB"/>
    <property type="match status" value="1"/>
</dbReference>
<comment type="function">
    <text evidence="5">Functions as an E3 ubiquitin ligase.</text>
</comment>
<evidence type="ECO:0000256" key="5">
    <source>
        <dbReference type="RuleBase" id="RU369093"/>
    </source>
</evidence>
<dbReference type="Gene3D" id="3.30.40.10">
    <property type="entry name" value="Zinc/RING finger domain, C3HC4 (zinc finger)"/>
    <property type="match status" value="1"/>
</dbReference>
<dbReference type="EC" id="2.3.2.27" evidence="5"/>
<dbReference type="PANTHER" id="PTHR22849:SF119">
    <property type="entry name" value="U-BOX DOMAIN-CONTAINING PROTEIN"/>
    <property type="match status" value="1"/>
</dbReference>
<dbReference type="InterPro" id="IPR045185">
    <property type="entry name" value="PUB22/23/24-like"/>
</dbReference>
<comment type="pathway">
    <text evidence="2 5">Protein modification; protein ubiquitination.</text>
</comment>
<dbReference type="Proteomes" id="UP001163823">
    <property type="component" value="Chromosome 3"/>
</dbReference>
<dbReference type="InterPro" id="IPR045210">
    <property type="entry name" value="RING-Ubox_PUB"/>
</dbReference>
<sequence>MVLGWRSRKHSQRPGGKPELEVVIPNHFRCPISLDLMKDPVTLSTGITYDRESIETWFEAGNYTCPVTNQIVRNFDQIPNHSLRTMMQDWCVQNRQFGIERIPTPRIPITPMEVSEVLTYVQASAKRVDQYGCLELVQKIERWGAESERNKRCIVENGAAGVLASAFDVFANVSIERNASVLEEILSALNWMFPFQMEAQNFLGSQASLRCLVWFLKHQDLSGKKKSIVALKELLSCGDQKHVEALADIEGLGELLLGFIKKQISPTITKDSLSVVLYLISSSSSSNEKMKLVFIEMGIVSSLLEILLDSERSVCEKALGVFDTLCGCEEGREKAYNNDLTIPVLVKKILRVSESATSISISAIWKLCQVCKEG</sequence>
<dbReference type="Pfam" id="PF04564">
    <property type="entry name" value="U-box"/>
    <property type="match status" value="1"/>
</dbReference>
<organism evidence="7 8">
    <name type="scientific">Quillaja saponaria</name>
    <name type="common">Soap bark tree</name>
    <dbReference type="NCBI Taxonomy" id="32244"/>
    <lineage>
        <taxon>Eukaryota</taxon>
        <taxon>Viridiplantae</taxon>
        <taxon>Streptophyta</taxon>
        <taxon>Embryophyta</taxon>
        <taxon>Tracheophyta</taxon>
        <taxon>Spermatophyta</taxon>
        <taxon>Magnoliopsida</taxon>
        <taxon>eudicotyledons</taxon>
        <taxon>Gunneridae</taxon>
        <taxon>Pentapetalae</taxon>
        <taxon>rosids</taxon>
        <taxon>fabids</taxon>
        <taxon>Fabales</taxon>
        <taxon>Quillajaceae</taxon>
        <taxon>Quillaja</taxon>
    </lineage>
</organism>
<dbReference type="PROSITE" id="PS51698">
    <property type="entry name" value="U_BOX"/>
    <property type="match status" value="1"/>
</dbReference>
<dbReference type="InterPro" id="IPR011989">
    <property type="entry name" value="ARM-like"/>
</dbReference>
<reference evidence="7" key="1">
    <citation type="journal article" date="2023" name="Science">
        <title>Elucidation of the pathway for biosynthesis of saponin adjuvants from the soapbark tree.</title>
        <authorList>
            <person name="Reed J."/>
            <person name="Orme A."/>
            <person name="El-Demerdash A."/>
            <person name="Owen C."/>
            <person name="Martin L.B.B."/>
            <person name="Misra R.C."/>
            <person name="Kikuchi S."/>
            <person name="Rejzek M."/>
            <person name="Martin A.C."/>
            <person name="Harkess A."/>
            <person name="Leebens-Mack J."/>
            <person name="Louveau T."/>
            <person name="Stephenson M.J."/>
            <person name="Osbourn A."/>
        </authorList>
    </citation>
    <scope>NUCLEOTIDE SEQUENCE</scope>
    <source>
        <strain evidence="7">S10</strain>
    </source>
</reference>
<dbReference type="SUPFAM" id="SSF48371">
    <property type="entry name" value="ARM repeat"/>
    <property type="match status" value="1"/>
</dbReference>
<evidence type="ECO:0000256" key="1">
    <source>
        <dbReference type="ARBA" id="ARBA00000900"/>
    </source>
</evidence>
<comment type="catalytic activity">
    <reaction evidence="1 5">
        <text>S-ubiquitinyl-[E2 ubiquitin-conjugating enzyme]-L-cysteine + [acceptor protein]-L-lysine = [E2 ubiquitin-conjugating enzyme]-L-cysteine + N(6)-ubiquitinyl-[acceptor protein]-L-lysine.</text>
        <dbReference type="EC" id="2.3.2.27"/>
    </reaction>
</comment>
<dbReference type="InterPro" id="IPR003613">
    <property type="entry name" value="Ubox_domain"/>
</dbReference>
<evidence type="ECO:0000256" key="3">
    <source>
        <dbReference type="ARBA" id="ARBA00022679"/>
    </source>
</evidence>